<feature type="domain" description="Helix-turn-helix" evidence="1">
    <location>
        <begin position="78"/>
        <end position="126"/>
    </location>
</feature>
<dbReference type="EMBL" id="VFIY01000005">
    <property type="protein sequence ID" value="TPD61909.1"/>
    <property type="molecule type" value="Genomic_DNA"/>
</dbReference>
<name>A0A501PN89_9PROT</name>
<evidence type="ECO:0000313" key="3">
    <source>
        <dbReference type="Proteomes" id="UP000319148"/>
    </source>
</evidence>
<dbReference type="Proteomes" id="UP000319148">
    <property type="component" value="Unassembled WGS sequence"/>
</dbReference>
<dbReference type="NCBIfam" id="TIGR01764">
    <property type="entry name" value="excise"/>
    <property type="match status" value="1"/>
</dbReference>
<accession>A0A501PN89</accession>
<evidence type="ECO:0000259" key="1">
    <source>
        <dbReference type="Pfam" id="PF12728"/>
    </source>
</evidence>
<dbReference type="Pfam" id="PF12728">
    <property type="entry name" value="HTH_17"/>
    <property type="match status" value="1"/>
</dbReference>
<dbReference type="InterPro" id="IPR041657">
    <property type="entry name" value="HTH_17"/>
</dbReference>
<dbReference type="GO" id="GO:0003677">
    <property type="term" value="F:DNA binding"/>
    <property type="evidence" value="ECO:0007669"/>
    <property type="project" value="InterPro"/>
</dbReference>
<comment type="caution">
    <text evidence="2">The sequence shown here is derived from an EMBL/GenBank/DDBJ whole genome shotgun (WGS) entry which is preliminary data.</text>
</comment>
<keyword evidence="3" id="KW-1185">Reference proteome</keyword>
<organism evidence="2 3">
    <name type="scientific">Emcibacter nanhaiensis</name>
    <dbReference type="NCBI Taxonomy" id="1505037"/>
    <lineage>
        <taxon>Bacteria</taxon>
        <taxon>Pseudomonadati</taxon>
        <taxon>Pseudomonadota</taxon>
        <taxon>Alphaproteobacteria</taxon>
        <taxon>Emcibacterales</taxon>
        <taxon>Emcibacteraceae</taxon>
        <taxon>Emcibacter</taxon>
    </lineage>
</organism>
<protein>
    <submittedName>
        <fullName evidence="2">Helix-turn-helix domain-containing protein</fullName>
    </submittedName>
</protein>
<dbReference type="OrthoDB" id="26212at2"/>
<dbReference type="InterPro" id="IPR010093">
    <property type="entry name" value="SinI_DNA-bd"/>
</dbReference>
<gene>
    <name evidence="2" type="ORF">FIV46_06800</name>
</gene>
<reference evidence="3" key="1">
    <citation type="submission" date="2019-06" db="EMBL/GenBank/DDBJ databases">
        <title>The complete genome of Emcibacter congregatus ZYLT.</title>
        <authorList>
            <person name="Zhao Z."/>
        </authorList>
    </citation>
    <scope>NUCLEOTIDE SEQUENCE [LARGE SCALE GENOMIC DNA]</scope>
    <source>
        <strain evidence="3">MCCC 1A06723</strain>
    </source>
</reference>
<proteinExistence type="predicted"/>
<evidence type="ECO:0000313" key="2">
    <source>
        <dbReference type="EMBL" id="TPD61909.1"/>
    </source>
</evidence>
<sequence>MSNAVINLPDEKEKEVAAENSRLLARFLDREEGISIQVEDDGLQTVTLPRQAVRLLVDIMTHMAQGDAVNIVPVHKEMTTQEAADFLNVSRPFLIKLLEEGKIPFGKVGTHRRILFGHLVEYKNERDAEMKRAASELTKLSQELELDM</sequence>
<dbReference type="AlphaFoldDB" id="A0A501PN89"/>
<dbReference type="RefSeq" id="WP_139939754.1">
    <property type="nucleotide sequence ID" value="NZ_JBHSYP010000003.1"/>
</dbReference>